<dbReference type="Pfam" id="PF00126">
    <property type="entry name" value="HTH_1"/>
    <property type="match status" value="1"/>
</dbReference>
<dbReference type="InterPro" id="IPR050389">
    <property type="entry name" value="LysR-type_TF"/>
</dbReference>
<dbReference type="PROSITE" id="PS50931">
    <property type="entry name" value="HTH_LYSR"/>
    <property type="match status" value="1"/>
</dbReference>
<dbReference type="PRINTS" id="PR00039">
    <property type="entry name" value="HTHLYSR"/>
</dbReference>
<proteinExistence type="inferred from homology"/>
<dbReference type="GO" id="GO:0003677">
    <property type="term" value="F:DNA binding"/>
    <property type="evidence" value="ECO:0007669"/>
    <property type="project" value="UniProtKB-KW"/>
</dbReference>
<reference evidence="6 7" key="1">
    <citation type="submission" date="2019-08" db="EMBL/GenBank/DDBJ databases">
        <authorList>
            <person name="Peeters C."/>
        </authorList>
    </citation>
    <scope>NUCLEOTIDE SEQUENCE [LARGE SCALE GENOMIC DNA]</scope>
    <source>
        <strain evidence="6 7">LMG 31110</strain>
    </source>
</reference>
<dbReference type="PANTHER" id="PTHR30118">
    <property type="entry name" value="HTH-TYPE TRANSCRIPTIONAL REGULATOR LEUO-RELATED"/>
    <property type="match status" value="1"/>
</dbReference>
<dbReference type="Proteomes" id="UP000337189">
    <property type="component" value="Unassembled WGS sequence"/>
</dbReference>
<dbReference type="InterPro" id="IPR036388">
    <property type="entry name" value="WH-like_DNA-bd_sf"/>
</dbReference>
<dbReference type="Gene3D" id="3.40.190.10">
    <property type="entry name" value="Periplasmic binding protein-like II"/>
    <property type="match status" value="2"/>
</dbReference>
<evidence type="ECO:0000259" key="5">
    <source>
        <dbReference type="PROSITE" id="PS50931"/>
    </source>
</evidence>
<evidence type="ECO:0000256" key="4">
    <source>
        <dbReference type="ARBA" id="ARBA00023163"/>
    </source>
</evidence>
<dbReference type="CDD" id="cd08459">
    <property type="entry name" value="PBP2_DntR_NahR_LinR_like"/>
    <property type="match status" value="1"/>
</dbReference>
<dbReference type="EMBL" id="CABPSJ010000006">
    <property type="protein sequence ID" value="VVE40115.1"/>
    <property type="molecule type" value="Genomic_DNA"/>
</dbReference>
<gene>
    <name evidence="6" type="ORF">PCO31110_04159</name>
</gene>
<evidence type="ECO:0000256" key="2">
    <source>
        <dbReference type="ARBA" id="ARBA00023015"/>
    </source>
</evidence>
<protein>
    <submittedName>
        <fullName evidence="6">LysR family transcriptional regulator</fullName>
    </submittedName>
</protein>
<sequence>MNSIDGIDLNLLRVFKAIVEERSLTRAGERLSLSQPAVSHCLGRLRTLFDDPLFVRTRTGMRPTAAALEIATIVSKAMESVQVALRYAERFEPLVSSRTFRLSISDAGELAYLPAICELLRQTAPNVRLGVFPLPADEIEEALRCSNIDFAVGNLPALKSRTRSLPLFDETYVCITRKRKGLPGGRTIRLHTLMEARHVQVSSAEHSHHAIDAAFVQQGVKRNVVLEVPHFVALPDVLAATDLYATVPHHLAAVFAQDSALRIYEFPVELPHAAVTLHWHEGFESDEANVWMRRLLTDVIQGFDRSWS</sequence>
<dbReference type="AlphaFoldDB" id="A0A5E4XVN6"/>
<evidence type="ECO:0000313" key="6">
    <source>
        <dbReference type="EMBL" id="VVE40115.1"/>
    </source>
</evidence>
<dbReference type="InterPro" id="IPR036390">
    <property type="entry name" value="WH_DNA-bd_sf"/>
</dbReference>
<comment type="similarity">
    <text evidence="1">Belongs to the LysR transcriptional regulatory family.</text>
</comment>
<dbReference type="InterPro" id="IPR000847">
    <property type="entry name" value="LysR_HTH_N"/>
</dbReference>
<dbReference type="InterPro" id="IPR005119">
    <property type="entry name" value="LysR_subst-bd"/>
</dbReference>
<dbReference type="Pfam" id="PF03466">
    <property type="entry name" value="LysR_substrate"/>
    <property type="match status" value="1"/>
</dbReference>
<dbReference type="RefSeq" id="WP_048628158.1">
    <property type="nucleotide sequence ID" value="NZ_CABPSJ010000006.1"/>
</dbReference>
<dbReference type="SUPFAM" id="SSF46785">
    <property type="entry name" value="Winged helix' DNA-binding domain"/>
    <property type="match status" value="1"/>
</dbReference>
<evidence type="ECO:0000256" key="1">
    <source>
        <dbReference type="ARBA" id="ARBA00009437"/>
    </source>
</evidence>
<dbReference type="PANTHER" id="PTHR30118:SF15">
    <property type="entry name" value="TRANSCRIPTIONAL REGULATORY PROTEIN"/>
    <property type="match status" value="1"/>
</dbReference>
<dbReference type="GeneID" id="47012642"/>
<evidence type="ECO:0000256" key="3">
    <source>
        <dbReference type="ARBA" id="ARBA00023125"/>
    </source>
</evidence>
<organism evidence="6 7">
    <name type="scientific">Pandoraea communis</name>
    <dbReference type="NCBI Taxonomy" id="2508297"/>
    <lineage>
        <taxon>Bacteria</taxon>
        <taxon>Pseudomonadati</taxon>
        <taxon>Pseudomonadota</taxon>
        <taxon>Betaproteobacteria</taxon>
        <taxon>Burkholderiales</taxon>
        <taxon>Burkholderiaceae</taxon>
        <taxon>Pandoraea</taxon>
    </lineage>
</organism>
<accession>A0A5E4XVN6</accession>
<dbReference type="Gene3D" id="1.10.10.10">
    <property type="entry name" value="Winged helix-like DNA-binding domain superfamily/Winged helix DNA-binding domain"/>
    <property type="match status" value="1"/>
</dbReference>
<dbReference type="SUPFAM" id="SSF53850">
    <property type="entry name" value="Periplasmic binding protein-like II"/>
    <property type="match status" value="1"/>
</dbReference>
<name>A0A5E4XVN6_9BURK</name>
<keyword evidence="4" id="KW-0804">Transcription</keyword>
<dbReference type="GO" id="GO:0003700">
    <property type="term" value="F:DNA-binding transcription factor activity"/>
    <property type="evidence" value="ECO:0007669"/>
    <property type="project" value="InterPro"/>
</dbReference>
<keyword evidence="3" id="KW-0238">DNA-binding</keyword>
<keyword evidence="2" id="KW-0805">Transcription regulation</keyword>
<feature type="domain" description="HTH lysR-type" evidence="5">
    <location>
        <begin position="7"/>
        <end position="64"/>
    </location>
</feature>
<dbReference type="OrthoDB" id="5495633at2"/>
<evidence type="ECO:0000313" key="7">
    <source>
        <dbReference type="Proteomes" id="UP000337189"/>
    </source>
</evidence>